<keyword evidence="1" id="KW-0812">Transmembrane</keyword>
<comment type="caution">
    <text evidence="2">The sequence shown here is derived from an EMBL/GenBank/DDBJ whole genome shotgun (WGS) entry which is preliminary data.</text>
</comment>
<evidence type="ECO:0000256" key="1">
    <source>
        <dbReference type="SAM" id="Phobius"/>
    </source>
</evidence>
<feature type="transmembrane region" description="Helical" evidence="1">
    <location>
        <begin position="48"/>
        <end position="64"/>
    </location>
</feature>
<accession>A0ABR4TGV6</accession>
<keyword evidence="1" id="KW-1133">Transmembrane helix</keyword>
<reference evidence="2 3" key="1">
    <citation type="submission" date="2014-02" db="EMBL/GenBank/DDBJ databases">
        <title>Plasmidome dynamics in the species complex Clostridium novyi sensu lato converts strains of independent lineages into distinctly different pathogens.</title>
        <authorList>
            <person name="Skarin H."/>
            <person name="Segerman B."/>
        </authorList>
    </citation>
    <scope>NUCLEOTIDE SEQUENCE [LARGE SCALE GENOMIC DNA]</scope>
    <source>
        <strain evidence="2 3">NCTC 9693</strain>
    </source>
</reference>
<proteinExistence type="predicted"/>
<dbReference type="Proteomes" id="UP000027937">
    <property type="component" value="Unassembled WGS sequence"/>
</dbReference>
<name>A0ABR4TGV6_CLOHA</name>
<keyword evidence="1" id="KW-0472">Membrane</keyword>
<dbReference type="EMBL" id="JENX01000026">
    <property type="protein sequence ID" value="KEI18240.1"/>
    <property type="molecule type" value="Genomic_DNA"/>
</dbReference>
<evidence type="ECO:0000313" key="2">
    <source>
        <dbReference type="EMBL" id="KEI18240.1"/>
    </source>
</evidence>
<dbReference type="RefSeq" id="WP_039228073.1">
    <property type="nucleotide sequence ID" value="NZ_JENX01000026.1"/>
</dbReference>
<keyword evidence="3" id="KW-1185">Reference proteome</keyword>
<protein>
    <submittedName>
        <fullName evidence="2">Uncharacterized protein</fullName>
    </submittedName>
</protein>
<organism evidence="2 3">
    <name type="scientific">Clostridium haemolyticum NCTC 9693</name>
    <dbReference type="NCBI Taxonomy" id="1443114"/>
    <lineage>
        <taxon>Bacteria</taxon>
        <taxon>Bacillati</taxon>
        <taxon>Bacillota</taxon>
        <taxon>Clostridia</taxon>
        <taxon>Eubacteriales</taxon>
        <taxon>Clostridiaceae</taxon>
        <taxon>Clostridium</taxon>
    </lineage>
</organism>
<feature type="transmembrane region" description="Helical" evidence="1">
    <location>
        <begin position="18"/>
        <end position="36"/>
    </location>
</feature>
<sequence>MEIKSKENLKGKKVYGKIWFIVLMLIFFFPVGIYLMYKYKKFSSKTRGCIVTIIVILGIIGVFTEDKQKVFDKESKQITQEYKEETGEEDIQDWQKNISLYGNILSKKFNSFSDAANKLDIEKMNVYSKSIVEYSYKLKEVKLPVEYRNAKNKINEACDIYIEIYGEMPKKCMDIEWVNKSEPRLNKANDLIREASKEFKS</sequence>
<gene>
    <name evidence="2" type="ORF">Z960_03705</name>
</gene>
<evidence type="ECO:0000313" key="3">
    <source>
        <dbReference type="Proteomes" id="UP000027937"/>
    </source>
</evidence>